<protein>
    <submittedName>
        <fullName evidence="1">Uncharacterized protein</fullName>
    </submittedName>
</protein>
<evidence type="ECO:0000313" key="1">
    <source>
        <dbReference type="EMBL" id="ETR73810.1"/>
    </source>
</evidence>
<comment type="caution">
    <text evidence="1">The sequence shown here is derived from an EMBL/GenBank/DDBJ whole genome shotgun (WGS) entry which is preliminary data.</text>
</comment>
<dbReference type="Proteomes" id="UP000189670">
    <property type="component" value="Unassembled WGS sequence"/>
</dbReference>
<dbReference type="EMBL" id="ATBP01000037">
    <property type="protein sequence ID" value="ETR73810.1"/>
    <property type="molecule type" value="Genomic_DNA"/>
</dbReference>
<evidence type="ECO:0000313" key="2">
    <source>
        <dbReference type="Proteomes" id="UP000189670"/>
    </source>
</evidence>
<proteinExistence type="predicted"/>
<dbReference type="AlphaFoldDB" id="A0A1V1PG80"/>
<gene>
    <name evidence="1" type="ORF">OMM_06718</name>
</gene>
<accession>A0A1V1PG80</accession>
<organism evidence="1 2">
    <name type="scientific">Candidatus Magnetoglobus multicellularis str. Araruama</name>
    <dbReference type="NCBI Taxonomy" id="890399"/>
    <lineage>
        <taxon>Bacteria</taxon>
        <taxon>Pseudomonadati</taxon>
        <taxon>Thermodesulfobacteriota</taxon>
        <taxon>Desulfobacteria</taxon>
        <taxon>Desulfobacterales</taxon>
        <taxon>Desulfobacteraceae</taxon>
        <taxon>Candidatus Magnetoglobus</taxon>
    </lineage>
</organism>
<sequence>MMKYSSSKIQIGRFIWLTGLGIVFVIGRESFTFFNNIQKLKSYMEQIQHPLVIYINDVFTNIANATPEALNGLIDTFDSLFFPESGTLCADIDWVTEACLPFE</sequence>
<name>A0A1V1PG80_9BACT</name>
<reference evidence="2" key="1">
    <citation type="submission" date="2012-11" db="EMBL/GenBank/DDBJ databases">
        <authorList>
            <person name="Lucero-Rivera Y.E."/>
            <person name="Tovar-Ramirez D."/>
        </authorList>
    </citation>
    <scope>NUCLEOTIDE SEQUENCE [LARGE SCALE GENOMIC DNA]</scope>
    <source>
        <strain evidence="2">Araruama</strain>
    </source>
</reference>